<dbReference type="PANTHER" id="PTHR30217:SF10">
    <property type="entry name" value="23S RRNA 5-HYDROXYCYTIDINE C2501 SYNTHASE"/>
    <property type="match status" value="1"/>
</dbReference>
<feature type="domain" description="Peptidase U32 collagenase" evidence="1">
    <location>
        <begin position="391"/>
        <end position="510"/>
    </location>
</feature>
<dbReference type="InterPro" id="IPR051454">
    <property type="entry name" value="RNA/ubiquinone_mod_enzymes"/>
</dbReference>
<protein>
    <submittedName>
        <fullName evidence="2">Protease</fullName>
    </submittedName>
</protein>
<keyword evidence="2" id="KW-0645">Protease</keyword>
<evidence type="ECO:0000259" key="1">
    <source>
        <dbReference type="Pfam" id="PF12392"/>
    </source>
</evidence>
<dbReference type="GO" id="GO:0006508">
    <property type="term" value="P:proteolysis"/>
    <property type="evidence" value="ECO:0007669"/>
    <property type="project" value="UniProtKB-KW"/>
</dbReference>
<dbReference type="Pfam" id="PF12392">
    <property type="entry name" value="DUF3656"/>
    <property type="match status" value="1"/>
</dbReference>
<keyword evidence="2" id="KW-0378">Hydrolase</keyword>
<dbReference type="OrthoDB" id="9807498at2"/>
<organism evidence="2 3">
    <name type="scientific">Thermohalobacter berrensis</name>
    <dbReference type="NCBI Taxonomy" id="99594"/>
    <lineage>
        <taxon>Bacteria</taxon>
        <taxon>Bacillati</taxon>
        <taxon>Bacillota</taxon>
        <taxon>Tissierellia</taxon>
        <taxon>Tissierellales</taxon>
        <taxon>Thermohalobacteraceae</taxon>
        <taxon>Thermohalobacter</taxon>
    </lineage>
</organism>
<dbReference type="PROSITE" id="PS01276">
    <property type="entry name" value="PEPTIDASE_U32"/>
    <property type="match status" value="1"/>
</dbReference>
<evidence type="ECO:0000313" key="2">
    <source>
        <dbReference type="EMBL" id="RKD32538.1"/>
    </source>
</evidence>
<dbReference type="Proteomes" id="UP000284177">
    <property type="component" value="Unassembled WGS sequence"/>
</dbReference>
<dbReference type="GO" id="GO:0008233">
    <property type="term" value="F:peptidase activity"/>
    <property type="evidence" value="ECO:0007669"/>
    <property type="project" value="UniProtKB-KW"/>
</dbReference>
<keyword evidence="3" id="KW-1185">Reference proteome</keyword>
<dbReference type="InterPro" id="IPR020988">
    <property type="entry name" value="Pept_U32_collagenase"/>
</dbReference>
<gene>
    <name evidence="2" type="ORF">BET03_10695</name>
</gene>
<reference evidence="2 3" key="1">
    <citation type="submission" date="2016-08" db="EMBL/GenBank/DDBJ databases">
        <title>Novel Firmicutes and Novel Genomes.</title>
        <authorList>
            <person name="Poppleton D.I."/>
            <person name="Gribaldo S."/>
        </authorList>
    </citation>
    <scope>NUCLEOTIDE SEQUENCE [LARGE SCALE GENOMIC DNA]</scope>
    <source>
        <strain evidence="2 3">CTT3</strain>
    </source>
</reference>
<dbReference type="PANTHER" id="PTHR30217">
    <property type="entry name" value="PEPTIDASE U32 FAMILY"/>
    <property type="match status" value="1"/>
</dbReference>
<accession>A0A419T569</accession>
<dbReference type="InterPro" id="IPR001539">
    <property type="entry name" value="Peptidase_U32"/>
</dbReference>
<dbReference type="AlphaFoldDB" id="A0A419T569"/>
<dbReference type="Pfam" id="PF01136">
    <property type="entry name" value="Peptidase_U32"/>
    <property type="match status" value="2"/>
</dbReference>
<evidence type="ECO:0000313" key="3">
    <source>
        <dbReference type="Proteomes" id="UP000284177"/>
    </source>
</evidence>
<comment type="caution">
    <text evidence="2">The sequence shown here is derived from an EMBL/GenBank/DDBJ whole genome shotgun (WGS) entry which is preliminary data.</text>
</comment>
<name>A0A419T569_9FIRM</name>
<proteinExistence type="predicted"/>
<sequence>MNRNIELLAPAGSTEAFYAAVENGADAIYLGGKLFNARKYASNFDYKELKEALEYAHIKNVKVYVTVNILLDNSEMEEALDYISYLYNIDVDGIIVQDLGLAVAVKDLFPDLEVHGSTQMTTVNYMGVKFLEDFGFNRVVLARELSTNEINFIKNNTEMELEGFIHGALCVSFSGQCLLSSIIGGRSGNRGRCAQPCRMPYSLVDLKDNKIINNLKEKYLLSPKDLNTIDYLDEIVKAGISSLKIEGRMKRPEYVAVITNKYRKALDYLFYNSRSNITEKDRKEILQIFNRDFTKGYILGHYGDSIISLNKPSNKGVYIGDVTNIDKNLVDIYLKEPLNKGDGIVFINEDGSETGTIVDIIYYKGKKVDYGKKGQKIKIKKPKNIKCDSKVFKTSDVDLLKKAKDSYVNEENKIKIPINMAVKLSINQPIQLYIWDNDGNYVNLESEKLVEIGRNVTLNEDKVKRQLCKLGNTPYYPNDIEIQLEEGSMISLSILNKLRRRGIKELNEKRCNKHKRIQIKNDNLRNYLKLEKNNKRKKSNKISVKIDKPEQFKLIDLNKLDRLYFSYFEGVADHIKEAKKHGKEIYLNTEKIMYNSDFSKLEKKLKKIDFSSLNGISVSNGGALKFIKDRFNLNIHCDFGMNIFNSYTANALKKYGVNSLTLSPELKLNQIKGICDTIKLESEVIGYGYLPVMITKYCPLTLLKKCKSDNNCVDCKFKTGYGIVDRKGKIFEITRRENYTIIYNSYPLMVLEHLYEIFDKGVDFIRLDFTSEKEKIGDIQKIYFEYAKGKTTFDEVNNFIKSFKKENNITKGHYFRGVL</sequence>
<dbReference type="RefSeq" id="WP_120168364.1">
    <property type="nucleotide sequence ID" value="NZ_MCIB01000010.1"/>
</dbReference>
<dbReference type="EMBL" id="MCIB01000010">
    <property type="protein sequence ID" value="RKD32538.1"/>
    <property type="molecule type" value="Genomic_DNA"/>
</dbReference>